<evidence type="ECO:0000259" key="1">
    <source>
        <dbReference type="Pfam" id="PF00534"/>
    </source>
</evidence>
<evidence type="ECO:0000313" key="3">
    <source>
        <dbReference type="EMBL" id="AOP02803.1"/>
    </source>
</evidence>
<sequence length="358" mass="41283">MKKKILFTIGSLSGGGAERVISILANRLSIRYDVTILAIFKDDIAYELSDNVKYTYLSLPDNLSGIRRNFVRLIRIRKTINELRPDIIISFLTIINMILLASLVFTKYPIIVSERNDPNSEMPNKVGRIIRDFLYYTRKGLFFVFQTPYARNCFKRMTERNSTIIFNPLKGDMLAPYEGDREKRIVCVARLEPAKNLSMLIKAFYNFHKLYPDYHLEFYGKGPQEHQLKELVNQLQLIDNVTFKGFVRNVHEQIHMSSMFVLPSNYEGIANAMLEALAMGIPTISTDCPAYGARLFIEDGESGFLVPVGREDELLQKMKLLAEDNELSKRFSKKSKNIRDILNEDRIVEQWLKVIGGM</sequence>
<name>A0A1C9IE24_STRSU</name>
<dbReference type="Gene3D" id="3.40.50.2000">
    <property type="entry name" value="Glycogen Phosphorylase B"/>
    <property type="match status" value="2"/>
</dbReference>
<organism evidence="2">
    <name type="scientific">Streptococcus suis</name>
    <dbReference type="NCBI Taxonomy" id="1307"/>
    <lineage>
        <taxon>Bacteria</taxon>
        <taxon>Bacillati</taxon>
        <taxon>Bacillota</taxon>
        <taxon>Bacilli</taxon>
        <taxon>Lactobacillales</taxon>
        <taxon>Streptococcaceae</taxon>
        <taxon>Streptococcus</taxon>
    </lineage>
</organism>
<reference evidence="2" key="1">
    <citation type="journal article" date="2016" name="Appl. Environ. Microbiol.">
        <title>Novel capsular polysaccharide Loci and new diagnostic tools for high-throughput capsular gene typing in Streptococcus suis.</title>
        <authorList>
            <person name="Zheng H."/>
            <person name="Bai X."/>
            <person name="Xu J."/>
        </authorList>
    </citation>
    <scope>NUCLEOTIDE SEQUENCE</scope>
    <source>
        <strain evidence="2">YS355</strain>
        <strain evidence="3">YS365</strain>
    </source>
</reference>
<dbReference type="AlphaFoldDB" id="A0A1C9IE24"/>
<gene>
    <name evidence="2" type="primary">cpsN</name>
    <name evidence="2" type="ORF">YS355-orf14</name>
    <name evidence="3" type="ORF">YS365-orf14</name>
</gene>
<dbReference type="PANTHER" id="PTHR12526:SF630">
    <property type="entry name" value="GLYCOSYLTRANSFERASE"/>
    <property type="match status" value="1"/>
</dbReference>
<dbReference type="InterPro" id="IPR001296">
    <property type="entry name" value="Glyco_trans_1"/>
</dbReference>
<protein>
    <recommendedName>
        <fullName evidence="1">Glycosyl transferase family 1 domain-containing protein</fullName>
    </recommendedName>
</protein>
<proteinExistence type="predicted"/>
<evidence type="ECO:0000313" key="2">
    <source>
        <dbReference type="EMBL" id="AOP02780.1"/>
    </source>
</evidence>
<dbReference type="SUPFAM" id="SSF53756">
    <property type="entry name" value="UDP-Glycosyltransferase/glycogen phosphorylase"/>
    <property type="match status" value="1"/>
</dbReference>
<dbReference type="GO" id="GO:0016757">
    <property type="term" value="F:glycosyltransferase activity"/>
    <property type="evidence" value="ECO:0007669"/>
    <property type="project" value="InterPro"/>
</dbReference>
<dbReference type="PANTHER" id="PTHR12526">
    <property type="entry name" value="GLYCOSYLTRANSFERASE"/>
    <property type="match status" value="1"/>
</dbReference>
<feature type="domain" description="Glycosyl transferase family 1" evidence="1">
    <location>
        <begin position="180"/>
        <end position="337"/>
    </location>
</feature>
<dbReference type="EMBL" id="KU665268">
    <property type="protein sequence ID" value="AOP02803.1"/>
    <property type="molecule type" value="Genomic_DNA"/>
</dbReference>
<dbReference type="EMBL" id="KU665267">
    <property type="protein sequence ID" value="AOP02780.1"/>
    <property type="molecule type" value="Genomic_DNA"/>
</dbReference>
<dbReference type="Pfam" id="PF00534">
    <property type="entry name" value="Glycos_transf_1"/>
    <property type="match status" value="1"/>
</dbReference>
<accession>A0A1C9IE24</accession>